<protein>
    <recommendedName>
        <fullName evidence="1">DUF659 domain-containing protein</fullName>
    </recommendedName>
</protein>
<dbReference type="PANTHER" id="PTHR32166">
    <property type="entry name" value="OSJNBA0013A04.12 PROTEIN"/>
    <property type="match status" value="1"/>
</dbReference>
<organism evidence="2 3">
    <name type="scientific">Stephania cephalantha</name>
    <dbReference type="NCBI Taxonomy" id="152367"/>
    <lineage>
        <taxon>Eukaryota</taxon>
        <taxon>Viridiplantae</taxon>
        <taxon>Streptophyta</taxon>
        <taxon>Embryophyta</taxon>
        <taxon>Tracheophyta</taxon>
        <taxon>Spermatophyta</taxon>
        <taxon>Magnoliopsida</taxon>
        <taxon>Ranunculales</taxon>
        <taxon>Menispermaceae</taxon>
        <taxon>Menispermoideae</taxon>
        <taxon>Cissampelideae</taxon>
        <taxon>Stephania</taxon>
    </lineage>
</organism>
<gene>
    <name evidence="2" type="ORF">Scep_012655</name>
</gene>
<evidence type="ECO:0000259" key="1">
    <source>
        <dbReference type="Pfam" id="PF04937"/>
    </source>
</evidence>
<accession>A0AAP0JHR1</accession>
<dbReference type="InterPro" id="IPR007021">
    <property type="entry name" value="DUF659"/>
</dbReference>
<evidence type="ECO:0000313" key="3">
    <source>
        <dbReference type="Proteomes" id="UP001419268"/>
    </source>
</evidence>
<proteinExistence type="predicted"/>
<dbReference type="InterPro" id="IPR012337">
    <property type="entry name" value="RNaseH-like_sf"/>
</dbReference>
<dbReference type="Proteomes" id="UP001419268">
    <property type="component" value="Unassembled WGS sequence"/>
</dbReference>
<dbReference type="AlphaFoldDB" id="A0AAP0JHR1"/>
<sequence length="264" mass="30798">MHGLLDDEYNELQSYIDSLKRNWSYYDVTIMCDSWTGPTRMSIINFMIYCNGRTIFHKLIDVSDKRKNARFICEMMKTVVKEVGKENVVQIVTDNGSTFKKAREKMMKKYNLFWTPCVAHCIDLMLKDVGTHRIVQVVVEQARQITNYSYNHHCVLTLMREKCGGDIIRPGLTRFATNYIALTSLLEEKQGLKEMFASREWKNYEHNRTTQARQIEDLVASSKFWDDARRIAQSTEPISKVLRLVDGDKKPIIGSLYEAIRLMT</sequence>
<comment type="caution">
    <text evidence="2">The sequence shown here is derived from an EMBL/GenBank/DDBJ whole genome shotgun (WGS) entry which is preliminary data.</text>
</comment>
<dbReference type="Pfam" id="PF04937">
    <property type="entry name" value="DUF659"/>
    <property type="match status" value="1"/>
</dbReference>
<dbReference type="EMBL" id="JBBNAG010000005">
    <property type="protein sequence ID" value="KAK9133127.1"/>
    <property type="molecule type" value="Genomic_DNA"/>
</dbReference>
<dbReference type="SUPFAM" id="SSF53098">
    <property type="entry name" value="Ribonuclease H-like"/>
    <property type="match status" value="1"/>
</dbReference>
<dbReference type="PANTHER" id="PTHR32166:SF105">
    <property type="entry name" value="HAT DIMERIZATION DOMAIN-CONTAINING PROTEIN"/>
    <property type="match status" value="1"/>
</dbReference>
<reference evidence="2 3" key="1">
    <citation type="submission" date="2024-01" db="EMBL/GenBank/DDBJ databases">
        <title>Genome assemblies of Stephania.</title>
        <authorList>
            <person name="Yang L."/>
        </authorList>
    </citation>
    <scope>NUCLEOTIDE SEQUENCE [LARGE SCALE GENOMIC DNA]</scope>
    <source>
        <strain evidence="2">JXDWG</strain>
        <tissue evidence="2">Leaf</tissue>
    </source>
</reference>
<evidence type="ECO:0000313" key="2">
    <source>
        <dbReference type="EMBL" id="KAK9133127.1"/>
    </source>
</evidence>
<feature type="domain" description="DUF659" evidence="1">
    <location>
        <begin position="4"/>
        <end position="145"/>
    </location>
</feature>
<keyword evidence="3" id="KW-1185">Reference proteome</keyword>
<name>A0AAP0JHR1_9MAGN</name>